<evidence type="ECO:0000256" key="1">
    <source>
        <dbReference type="SAM" id="Phobius"/>
    </source>
</evidence>
<feature type="transmembrane region" description="Helical" evidence="1">
    <location>
        <begin position="53"/>
        <end position="74"/>
    </location>
</feature>
<keyword evidence="3" id="KW-1185">Reference proteome</keyword>
<reference evidence="3" key="1">
    <citation type="journal article" date="2019" name="Int. J. Syst. Evol. Microbiol.">
        <title>The Global Catalogue of Microorganisms (GCM) 10K type strain sequencing project: providing services to taxonomists for standard genome sequencing and annotation.</title>
        <authorList>
            <consortium name="The Broad Institute Genomics Platform"/>
            <consortium name="The Broad Institute Genome Sequencing Center for Infectious Disease"/>
            <person name="Wu L."/>
            <person name="Ma J."/>
        </authorList>
    </citation>
    <scope>NUCLEOTIDE SEQUENCE [LARGE SCALE GENOMIC DNA]</scope>
    <source>
        <strain evidence="3">CCUG 57942</strain>
    </source>
</reference>
<dbReference type="Proteomes" id="UP001597389">
    <property type="component" value="Unassembled WGS sequence"/>
</dbReference>
<accession>A0ABW4ZE11</accession>
<evidence type="ECO:0000313" key="3">
    <source>
        <dbReference type="Proteomes" id="UP001597389"/>
    </source>
</evidence>
<feature type="transmembrane region" description="Helical" evidence="1">
    <location>
        <begin position="28"/>
        <end position="46"/>
    </location>
</feature>
<keyword evidence="1" id="KW-0812">Transmembrane</keyword>
<organism evidence="2 3">
    <name type="scientific">Rubritalea tangerina</name>
    <dbReference type="NCBI Taxonomy" id="430798"/>
    <lineage>
        <taxon>Bacteria</taxon>
        <taxon>Pseudomonadati</taxon>
        <taxon>Verrucomicrobiota</taxon>
        <taxon>Verrucomicrobiia</taxon>
        <taxon>Verrucomicrobiales</taxon>
        <taxon>Rubritaleaceae</taxon>
        <taxon>Rubritalea</taxon>
    </lineage>
</organism>
<sequence length="193" mass="22630">MDTIKGLLSDFFKFLILPLSDLQNWDPLFFVTTSLTLVLLGLCFIRKIRFPRFLWISTLLWILSLSLFFNSWAYHYENILSQEAPFSDADSYELVEYRLAKGSTSKYLADIKPKDSAEAVFAESNVHTWVYKNTKHPNDPPIVWDLDELTPPASLRFIRKSWLWHKFASYDISYNQVTVIDTRSNKILKTITY</sequence>
<proteinExistence type="predicted"/>
<evidence type="ECO:0000313" key="2">
    <source>
        <dbReference type="EMBL" id="MFD2160264.1"/>
    </source>
</evidence>
<keyword evidence="1" id="KW-0472">Membrane</keyword>
<dbReference type="EMBL" id="JBHUJB010000074">
    <property type="protein sequence ID" value="MFD2160264.1"/>
    <property type="molecule type" value="Genomic_DNA"/>
</dbReference>
<comment type="caution">
    <text evidence="2">The sequence shown here is derived from an EMBL/GenBank/DDBJ whole genome shotgun (WGS) entry which is preliminary data.</text>
</comment>
<gene>
    <name evidence="2" type="ORF">ACFSW8_15280</name>
</gene>
<name>A0ABW4ZE11_9BACT</name>
<keyword evidence="1" id="KW-1133">Transmembrane helix</keyword>
<dbReference type="RefSeq" id="WP_377085857.1">
    <property type="nucleotide sequence ID" value="NZ_JBHSJL010000008.1"/>
</dbReference>
<protein>
    <submittedName>
        <fullName evidence="2">Uncharacterized protein</fullName>
    </submittedName>
</protein>